<evidence type="ECO:0000313" key="1">
    <source>
        <dbReference type="EMBL" id="GBP49024.1"/>
    </source>
</evidence>
<name>A0A4C1WFU8_EUMVA</name>
<evidence type="ECO:0000313" key="2">
    <source>
        <dbReference type="Proteomes" id="UP000299102"/>
    </source>
</evidence>
<proteinExistence type="predicted"/>
<protein>
    <submittedName>
        <fullName evidence="1">Uncharacterized protein</fullName>
    </submittedName>
</protein>
<comment type="caution">
    <text evidence="1">The sequence shown here is derived from an EMBL/GenBank/DDBJ whole genome shotgun (WGS) entry which is preliminary data.</text>
</comment>
<dbReference type="AlphaFoldDB" id="A0A4C1WFU8"/>
<dbReference type="EMBL" id="BGZK01000535">
    <property type="protein sequence ID" value="GBP49024.1"/>
    <property type="molecule type" value="Genomic_DNA"/>
</dbReference>
<organism evidence="1 2">
    <name type="scientific">Eumeta variegata</name>
    <name type="common">Bagworm moth</name>
    <name type="synonym">Eumeta japonica</name>
    <dbReference type="NCBI Taxonomy" id="151549"/>
    <lineage>
        <taxon>Eukaryota</taxon>
        <taxon>Metazoa</taxon>
        <taxon>Ecdysozoa</taxon>
        <taxon>Arthropoda</taxon>
        <taxon>Hexapoda</taxon>
        <taxon>Insecta</taxon>
        <taxon>Pterygota</taxon>
        <taxon>Neoptera</taxon>
        <taxon>Endopterygota</taxon>
        <taxon>Lepidoptera</taxon>
        <taxon>Glossata</taxon>
        <taxon>Ditrysia</taxon>
        <taxon>Tineoidea</taxon>
        <taxon>Psychidae</taxon>
        <taxon>Oiketicinae</taxon>
        <taxon>Eumeta</taxon>
    </lineage>
</organism>
<reference evidence="1 2" key="1">
    <citation type="journal article" date="2019" name="Commun. Biol.">
        <title>The bagworm genome reveals a unique fibroin gene that provides high tensile strength.</title>
        <authorList>
            <person name="Kono N."/>
            <person name="Nakamura H."/>
            <person name="Ohtoshi R."/>
            <person name="Tomita M."/>
            <person name="Numata K."/>
            <person name="Arakawa K."/>
        </authorList>
    </citation>
    <scope>NUCLEOTIDE SEQUENCE [LARGE SCALE GENOMIC DNA]</scope>
</reference>
<accession>A0A4C1WFU8</accession>
<dbReference type="Proteomes" id="UP000299102">
    <property type="component" value="Unassembled WGS sequence"/>
</dbReference>
<sequence>MHPSISSFYTPLIFQTHVEVSTATLNSLAKRQPSQRVPRSLRLGNVLFQSDVAWSSQVTFTVGGRQLVPLPPCPALTASPPAPLLTFAGCACTSSANSARQDTYHAI</sequence>
<keyword evidence="2" id="KW-1185">Reference proteome</keyword>
<gene>
    <name evidence="1" type="ORF">EVAR_35646_1</name>
</gene>